<dbReference type="Proteomes" id="UP000219338">
    <property type="component" value="Unassembled WGS sequence"/>
</dbReference>
<reference evidence="2" key="1">
    <citation type="journal article" date="2017" name="Nat. Ecol. Evol.">
        <title>Genome expansion and lineage-specific genetic innovations in the forest pathogenic fungi Armillaria.</title>
        <authorList>
            <person name="Sipos G."/>
            <person name="Prasanna A.N."/>
            <person name="Walter M.C."/>
            <person name="O'Connor E."/>
            <person name="Balint B."/>
            <person name="Krizsan K."/>
            <person name="Kiss B."/>
            <person name="Hess J."/>
            <person name="Varga T."/>
            <person name="Slot J."/>
            <person name="Riley R."/>
            <person name="Boka B."/>
            <person name="Rigling D."/>
            <person name="Barry K."/>
            <person name="Lee J."/>
            <person name="Mihaltcheva S."/>
            <person name="LaButti K."/>
            <person name="Lipzen A."/>
            <person name="Waldron R."/>
            <person name="Moloney N.M."/>
            <person name="Sperisen C."/>
            <person name="Kredics L."/>
            <person name="Vagvoelgyi C."/>
            <person name="Patrignani A."/>
            <person name="Fitzpatrick D."/>
            <person name="Nagy I."/>
            <person name="Doyle S."/>
            <person name="Anderson J.B."/>
            <person name="Grigoriev I.V."/>
            <person name="Gueldener U."/>
            <person name="Muensterkoetter M."/>
            <person name="Nagy L.G."/>
        </authorList>
    </citation>
    <scope>NUCLEOTIDE SEQUENCE [LARGE SCALE GENOMIC DNA]</scope>
    <source>
        <strain evidence="2">C18/9</strain>
    </source>
</reference>
<gene>
    <name evidence="1" type="ORF">ARMOST_22081</name>
</gene>
<dbReference type="AlphaFoldDB" id="A0A284SBW9"/>
<evidence type="ECO:0000313" key="1">
    <source>
        <dbReference type="EMBL" id="SJL18491.1"/>
    </source>
</evidence>
<proteinExistence type="predicted"/>
<organism evidence="1 2">
    <name type="scientific">Armillaria ostoyae</name>
    <name type="common">Armillaria root rot fungus</name>
    <dbReference type="NCBI Taxonomy" id="47428"/>
    <lineage>
        <taxon>Eukaryota</taxon>
        <taxon>Fungi</taxon>
        <taxon>Dikarya</taxon>
        <taxon>Basidiomycota</taxon>
        <taxon>Agaricomycotina</taxon>
        <taxon>Agaricomycetes</taxon>
        <taxon>Agaricomycetidae</taxon>
        <taxon>Agaricales</taxon>
        <taxon>Marasmiineae</taxon>
        <taxon>Physalacriaceae</taxon>
        <taxon>Armillaria</taxon>
    </lineage>
</organism>
<name>A0A284SBW9_ARMOS</name>
<dbReference type="EMBL" id="FUEG01000061">
    <property type="protein sequence ID" value="SJL18491.1"/>
    <property type="molecule type" value="Genomic_DNA"/>
</dbReference>
<accession>A0A284SBW9</accession>
<sequence length="85" mass="9527">MSAHRSSIILQETLVPSHPFHVGFRVCSAAKFSQGSQDSRCFFINGDIASIDKEKASEIIKSRLPLRADLDEKIDGAYMRLYIIV</sequence>
<evidence type="ECO:0000313" key="2">
    <source>
        <dbReference type="Proteomes" id="UP000219338"/>
    </source>
</evidence>
<protein>
    <submittedName>
        <fullName evidence="1">Uncharacterized protein</fullName>
    </submittedName>
</protein>
<keyword evidence="2" id="KW-1185">Reference proteome</keyword>